<dbReference type="PANTHER" id="PTHR43611:SF3">
    <property type="entry name" value="FLAVIN MONONUCLEOTIDE HYDROLASE 1, CHLOROPLATIC"/>
    <property type="match status" value="1"/>
</dbReference>
<dbReference type="InterPro" id="IPR036412">
    <property type="entry name" value="HAD-like_sf"/>
</dbReference>
<protein>
    <submittedName>
        <fullName evidence="1">HAD family phosphatase</fullName>
    </submittedName>
</protein>
<dbReference type="Gene3D" id="1.10.150.240">
    <property type="entry name" value="Putative phosphatase, domain 2"/>
    <property type="match status" value="1"/>
</dbReference>
<evidence type="ECO:0000313" key="2">
    <source>
        <dbReference type="Proteomes" id="UP000718012"/>
    </source>
</evidence>
<organism evidence="1 2">
    <name type="scientific">Phocaeicola coprocola</name>
    <dbReference type="NCBI Taxonomy" id="310298"/>
    <lineage>
        <taxon>Bacteria</taxon>
        <taxon>Pseudomonadati</taxon>
        <taxon>Bacteroidota</taxon>
        <taxon>Bacteroidia</taxon>
        <taxon>Bacteroidales</taxon>
        <taxon>Bacteroidaceae</taxon>
        <taxon>Phocaeicola</taxon>
    </lineage>
</organism>
<dbReference type="AlphaFoldDB" id="A0A921FC07"/>
<dbReference type="InterPro" id="IPR006439">
    <property type="entry name" value="HAD-SF_hydro_IA"/>
</dbReference>
<evidence type="ECO:0000313" key="1">
    <source>
        <dbReference type="EMBL" id="HJF06996.1"/>
    </source>
</evidence>
<reference evidence="1" key="1">
    <citation type="journal article" date="2021" name="PeerJ">
        <title>Extensive microbial diversity within the chicken gut microbiome revealed by metagenomics and culture.</title>
        <authorList>
            <person name="Gilroy R."/>
            <person name="Ravi A."/>
            <person name="Getino M."/>
            <person name="Pursley I."/>
            <person name="Horton D.L."/>
            <person name="Alikhan N.F."/>
            <person name="Baker D."/>
            <person name="Gharbi K."/>
            <person name="Hall N."/>
            <person name="Watson M."/>
            <person name="Adriaenssens E.M."/>
            <person name="Foster-Nyarko E."/>
            <person name="Jarju S."/>
            <person name="Secka A."/>
            <person name="Antonio M."/>
            <person name="Oren A."/>
            <person name="Chaudhuri R.R."/>
            <person name="La Ragione R."/>
            <person name="Hildebrand F."/>
            <person name="Pallen M.J."/>
        </authorList>
    </citation>
    <scope>NUCLEOTIDE SEQUENCE</scope>
    <source>
        <strain evidence="1">CHK165-8395</strain>
    </source>
</reference>
<proteinExistence type="predicted"/>
<dbReference type="InterPro" id="IPR023214">
    <property type="entry name" value="HAD_sf"/>
</dbReference>
<dbReference type="SFLD" id="SFLDG01129">
    <property type="entry name" value="C1.5:_HAD__Beta-PGM__Phosphata"/>
    <property type="match status" value="1"/>
</dbReference>
<dbReference type="PRINTS" id="PR00413">
    <property type="entry name" value="HADHALOGNASE"/>
</dbReference>
<gene>
    <name evidence="1" type="ORF">K8U81_02225</name>
</gene>
<dbReference type="CDD" id="cd02603">
    <property type="entry name" value="HAD_sEH-N_like"/>
    <property type="match status" value="1"/>
</dbReference>
<dbReference type="NCBIfam" id="TIGR01509">
    <property type="entry name" value="HAD-SF-IA-v3"/>
    <property type="match status" value="1"/>
</dbReference>
<dbReference type="RefSeq" id="WP_302761399.1">
    <property type="nucleotide sequence ID" value="NZ_CAUFRG010000015.1"/>
</dbReference>
<dbReference type="SUPFAM" id="SSF56784">
    <property type="entry name" value="HAD-like"/>
    <property type="match status" value="1"/>
</dbReference>
<dbReference type="SFLD" id="SFLDS00003">
    <property type="entry name" value="Haloacid_Dehalogenase"/>
    <property type="match status" value="1"/>
</dbReference>
<sequence>MNKQIKNIIFDWGGVLIDLNLEGCISAFEQAGAVNVRNLLTGTNELGFFRDYECGNISTPEFRAAIRKYISQPLTDEEIDRMWNMELLTIPEEKLHLLAELSKSYRLFLLSNTNELHWEYGSRQAFCHNGKDYKTYFERIFLSYRMHLSKPDPAIFQVALQEAELQPEETLFIDDAEVNCQAAASTGIQVAHYTPGTDLGDLFK</sequence>
<dbReference type="Pfam" id="PF00702">
    <property type="entry name" value="Hydrolase"/>
    <property type="match status" value="1"/>
</dbReference>
<comment type="caution">
    <text evidence="1">The sequence shown here is derived from an EMBL/GenBank/DDBJ whole genome shotgun (WGS) entry which is preliminary data.</text>
</comment>
<accession>A0A921FC07</accession>
<dbReference type="EMBL" id="DYXD01000046">
    <property type="protein sequence ID" value="HJF06996.1"/>
    <property type="molecule type" value="Genomic_DNA"/>
</dbReference>
<dbReference type="PANTHER" id="PTHR43611">
    <property type="entry name" value="ALPHA-D-GLUCOSE 1-PHOSPHATE PHOSPHATASE"/>
    <property type="match status" value="1"/>
</dbReference>
<name>A0A921FC07_9BACT</name>
<reference evidence="1" key="2">
    <citation type="submission" date="2021-09" db="EMBL/GenBank/DDBJ databases">
        <authorList>
            <person name="Gilroy R."/>
        </authorList>
    </citation>
    <scope>NUCLEOTIDE SEQUENCE</scope>
    <source>
        <strain evidence="1">CHK165-8395</strain>
    </source>
</reference>
<dbReference type="InterPro" id="IPR023198">
    <property type="entry name" value="PGP-like_dom2"/>
</dbReference>
<dbReference type="Gene3D" id="3.40.50.1000">
    <property type="entry name" value="HAD superfamily/HAD-like"/>
    <property type="match status" value="1"/>
</dbReference>
<dbReference type="Proteomes" id="UP000718012">
    <property type="component" value="Unassembled WGS sequence"/>
</dbReference>